<evidence type="ECO:0000256" key="4">
    <source>
        <dbReference type="PIRSR" id="PIRSR000105-1"/>
    </source>
</evidence>
<sequence length="308" mass="32436">MSSLAPIKKAAVIGAGQMGLGIAYVSAVHARVNVTIHDPSSSVLSSAMEKYKSLLSKDVSKSRMTQDEMEAALSRVRSVVGDGSGSSGETIKDDVDVVIEAIPEIPDLKLGLFKRLGGLLPPTTILGSNTSSISLTKLAAAAGAGSKASSERVIGIHYFNPVPQMKLVEIIPALQTSQDTIDRAKAFGRACKKEVTTSTDSPGFIANAILMPMINEAIMVLEKGVATADDIDTTFRLGMAHPMGPLALADLIGLDTCLSIQKVLHNETGDSKYRPSGLLSRMVDAGWVGRKVGKGFYEYDSKGGRVSS</sequence>
<name>A0AAJ8LN90_9TREE</name>
<dbReference type="SUPFAM" id="SSF51735">
    <property type="entry name" value="NAD(P)-binding Rossmann-fold domains"/>
    <property type="match status" value="1"/>
</dbReference>
<protein>
    <recommendedName>
        <fullName evidence="10">3-hydroxybutyryl-CoA dehydrogenase</fullName>
    </recommendedName>
</protein>
<accession>A0AAJ8LN90</accession>
<feature type="binding site" evidence="5">
    <location>
        <position position="291"/>
    </location>
    <ligand>
        <name>NAD(+)</name>
        <dbReference type="ChEBI" id="CHEBI:57540"/>
    </ligand>
</feature>
<evidence type="ECO:0000313" key="9">
    <source>
        <dbReference type="Proteomes" id="UP000322225"/>
    </source>
</evidence>
<evidence type="ECO:0000256" key="2">
    <source>
        <dbReference type="ARBA" id="ARBA00009463"/>
    </source>
</evidence>
<dbReference type="RefSeq" id="XP_065823896.1">
    <property type="nucleotide sequence ID" value="XM_065967824.1"/>
</dbReference>
<feature type="domain" description="3-hydroxyacyl-CoA dehydrogenase C-terminal" evidence="6">
    <location>
        <begin position="203"/>
        <end position="299"/>
    </location>
</feature>
<feature type="domain" description="3-hydroxyacyl-CoA dehydrogenase NAD binding" evidence="7">
    <location>
        <begin position="9"/>
        <end position="197"/>
    </location>
</feature>
<dbReference type="EMBL" id="CP144062">
    <property type="protein sequence ID" value="WWD21843.1"/>
    <property type="molecule type" value="Genomic_DNA"/>
</dbReference>
<dbReference type="InterPro" id="IPR022694">
    <property type="entry name" value="3-OHacyl-CoA_DH"/>
</dbReference>
<feature type="binding site" evidence="5">
    <location>
        <position position="109"/>
    </location>
    <ligand>
        <name>NAD(+)</name>
        <dbReference type="ChEBI" id="CHEBI:57540"/>
    </ligand>
</feature>
<dbReference type="InterPro" id="IPR013328">
    <property type="entry name" value="6PGD_dom2"/>
</dbReference>
<comment type="similarity">
    <text evidence="2">Belongs to the 3-hydroxyacyl-CoA dehydrogenase family.</text>
</comment>
<dbReference type="PANTHER" id="PTHR48075">
    <property type="entry name" value="3-HYDROXYACYL-COA DEHYDROGENASE FAMILY PROTEIN"/>
    <property type="match status" value="1"/>
</dbReference>
<keyword evidence="9" id="KW-1185">Reference proteome</keyword>
<dbReference type="InterPro" id="IPR008927">
    <property type="entry name" value="6-PGluconate_DH-like_C_sf"/>
</dbReference>
<organism evidence="8 9">
    <name type="scientific">Kwoniella shandongensis</name>
    <dbReference type="NCBI Taxonomy" id="1734106"/>
    <lineage>
        <taxon>Eukaryota</taxon>
        <taxon>Fungi</taxon>
        <taxon>Dikarya</taxon>
        <taxon>Basidiomycota</taxon>
        <taxon>Agaricomycotina</taxon>
        <taxon>Tremellomycetes</taxon>
        <taxon>Tremellales</taxon>
        <taxon>Cryptococcaceae</taxon>
        <taxon>Kwoniella</taxon>
    </lineage>
</organism>
<feature type="binding site" evidence="5">
    <location>
        <begin position="14"/>
        <end position="19"/>
    </location>
    <ligand>
        <name>NAD(+)</name>
        <dbReference type="ChEBI" id="CHEBI:57540"/>
    </ligand>
</feature>
<evidence type="ECO:0000259" key="6">
    <source>
        <dbReference type="Pfam" id="PF00725"/>
    </source>
</evidence>
<dbReference type="SUPFAM" id="SSF48179">
    <property type="entry name" value="6-phosphogluconate dehydrogenase C-terminal domain-like"/>
    <property type="match status" value="1"/>
</dbReference>
<dbReference type="Pfam" id="PF00725">
    <property type="entry name" value="3HCDH"/>
    <property type="match status" value="1"/>
</dbReference>
<evidence type="ECO:0008006" key="10">
    <source>
        <dbReference type="Google" id="ProtNLM"/>
    </source>
</evidence>
<dbReference type="GO" id="GO:0016616">
    <property type="term" value="F:oxidoreductase activity, acting on the CH-OH group of donors, NAD or NADP as acceptor"/>
    <property type="evidence" value="ECO:0007669"/>
    <property type="project" value="InterPro"/>
</dbReference>
<dbReference type="InterPro" id="IPR006176">
    <property type="entry name" value="3-OHacyl-CoA_DH_NAD-bd"/>
</dbReference>
<dbReference type="InterPro" id="IPR036291">
    <property type="entry name" value="NAD(P)-bd_dom_sf"/>
</dbReference>
<feature type="binding site" evidence="5">
    <location>
        <position position="160"/>
    </location>
    <ligand>
        <name>NAD(+)</name>
        <dbReference type="ChEBI" id="CHEBI:57540"/>
    </ligand>
</feature>
<feature type="binding site" evidence="5">
    <location>
        <position position="131"/>
    </location>
    <ligand>
        <name>NAD(+)</name>
        <dbReference type="ChEBI" id="CHEBI:57540"/>
    </ligand>
</feature>
<feature type="site" description="Important for catalytic activity" evidence="4">
    <location>
        <position position="157"/>
    </location>
</feature>
<evidence type="ECO:0000256" key="1">
    <source>
        <dbReference type="ARBA" id="ARBA00005005"/>
    </source>
</evidence>
<dbReference type="GO" id="GO:0006631">
    <property type="term" value="P:fatty acid metabolic process"/>
    <property type="evidence" value="ECO:0007669"/>
    <property type="project" value="InterPro"/>
</dbReference>
<reference evidence="8" key="1">
    <citation type="submission" date="2017-08" db="EMBL/GenBank/DDBJ databases">
        <authorList>
            <person name="Cuomo C."/>
            <person name="Billmyre B."/>
            <person name="Heitman J."/>
        </authorList>
    </citation>
    <scope>NUCLEOTIDE SEQUENCE</scope>
    <source>
        <strain evidence="8">CBS 12478</strain>
    </source>
</reference>
<dbReference type="Gene3D" id="1.10.1040.10">
    <property type="entry name" value="N-(1-d-carboxylethyl)-l-norvaline Dehydrogenase, domain 2"/>
    <property type="match status" value="1"/>
</dbReference>
<feature type="binding site" evidence="5">
    <location>
        <position position="38"/>
    </location>
    <ligand>
        <name>NAD(+)</name>
        <dbReference type="ChEBI" id="CHEBI:57540"/>
    </ligand>
</feature>
<dbReference type="Gene3D" id="3.40.50.720">
    <property type="entry name" value="NAD(P)-binding Rossmann-like Domain"/>
    <property type="match status" value="1"/>
</dbReference>
<keyword evidence="5" id="KW-0520">NAD</keyword>
<dbReference type="Proteomes" id="UP000322225">
    <property type="component" value="Chromosome 12"/>
</dbReference>
<dbReference type="KEGG" id="ksn:90830023"/>
<dbReference type="InterPro" id="IPR006108">
    <property type="entry name" value="3HC_DH_C"/>
</dbReference>
<dbReference type="FunFam" id="3.40.50.720:FF:000009">
    <property type="entry name" value="Fatty oxidation complex, alpha subunit"/>
    <property type="match status" value="1"/>
</dbReference>
<keyword evidence="3" id="KW-0560">Oxidoreductase</keyword>
<evidence type="ECO:0000256" key="5">
    <source>
        <dbReference type="PIRSR" id="PIRSR000105-2"/>
    </source>
</evidence>
<proteinExistence type="inferred from homology"/>
<evidence type="ECO:0000259" key="7">
    <source>
        <dbReference type="Pfam" id="PF02737"/>
    </source>
</evidence>
<dbReference type="AlphaFoldDB" id="A0AAJ8LN90"/>
<reference evidence="8" key="2">
    <citation type="submission" date="2024-01" db="EMBL/GenBank/DDBJ databases">
        <title>Comparative genomics of Cryptococcus and Kwoniella reveals pathogenesis evolution and contrasting modes of karyotype evolution via chromosome fusion or intercentromeric recombination.</title>
        <authorList>
            <person name="Coelho M.A."/>
            <person name="David-Palma M."/>
            <person name="Shea T."/>
            <person name="Bowers K."/>
            <person name="McGinley-Smith S."/>
            <person name="Mohammad A.W."/>
            <person name="Gnirke A."/>
            <person name="Yurkov A.M."/>
            <person name="Nowrousian M."/>
            <person name="Sun S."/>
            <person name="Cuomo C.A."/>
            <person name="Heitman J."/>
        </authorList>
    </citation>
    <scope>NUCLEOTIDE SEQUENCE</scope>
    <source>
        <strain evidence="8">CBS 12478</strain>
    </source>
</reference>
<dbReference type="Pfam" id="PF02737">
    <property type="entry name" value="3HCDH_N"/>
    <property type="match status" value="1"/>
</dbReference>
<feature type="binding site" evidence="5">
    <location>
        <position position="104"/>
    </location>
    <ligand>
        <name>NAD(+)</name>
        <dbReference type="ChEBI" id="CHEBI:57540"/>
    </ligand>
</feature>
<evidence type="ECO:0000256" key="3">
    <source>
        <dbReference type="ARBA" id="ARBA00023002"/>
    </source>
</evidence>
<gene>
    <name evidence="8" type="ORF">CI109_106331</name>
</gene>
<comment type="pathway">
    <text evidence="1">Lipid metabolism; fatty acid beta-oxidation.</text>
</comment>
<evidence type="ECO:0000313" key="8">
    <source>
        <dbReference type="EMBL" id="WWD21843.1"/>
    </source>
</evidence>
<dbReference type="PIRSF" id="PIRSF000105">
    <property type="entry name" value="HCDH"/>
    <property type="match status" value="1"/>
</dbReference>
<dbReference type="GO" id="GO:0070403">
    <property type="term" value="F:NAD+ binding"/>
    <property type="evidence" value="ECO:0007669"/>
    <property type="project" value="InterPro"/>
</dbReference>
<dbReference type="PANTHER" id="PTHR48075:SF5">
    <property type="entry name" value="3-HYDROXYBUTYRYL-COA DEHYDROGENASE"/>
    <property type="match status" value="1"/>
</dbReference>
<dbReference type="GeneID" id="90830023"/>